<dbReference type="PROSITE" id="PS51257">
    <property type="entry name" value="PROKAR_LIPOPROTEIN"/>
    <property type="match status" value="1"/>
</dbReference>
<gene>
    <name evidence="8" type="ORF">NCTC7812_01342</name>
</gene>
<dbReference type="InterPro" id="IPR019734">
    <property type="entry name" value="TPR_rpt"/>
</dbReference>
<keyword evidence="2" id="KW-0963">Cytoplasm</keyword>
<feature type="transmembrane region" description="Helical" evidence="6">
    <location>
        <begin position="371"/>
        <end position="391"/>
    </location>
</feature>
<sequence length="572" mass="66068">MQDKQQPAIMKKQTIFFSLISALLLAACTNKTAYSTMLAQADSLLTSQPDSALRILQSIPTEDLKTEADIAYHALLLTQARDKNYIAQTDDSLIRIAVQYYDAHKQAEMQARAYYCWGSIYRNKHDDSQAISKFNIALSHTKNLPKHADIRSILYSNLGYLYYIHDIKPEAIETYREAELLAESEKDTISLCYALSQQGMLLIEEGEQHYPKAKELLLKALSIGETFSDSTVLGPIYHSLGTLYKHIPNPQQALQYARLNYINLNDSLFAYRAFLLLGNAYFINQQYDSAKIFLQKILKAEKYYDTKADAYMLLAEIARLKGDIQTFAHMERNRATYQDSARANSQKHTILSTLITHEKNHNKKLITRYSYFRHSIFITIIVTSLFFFIFLRRKKKQYQVEKQEWKDRLLKEIAQSNHSKEGSVKQIADNERFQEEKDKLSYREPIDMEKNYKTSALYGKVSRIAKSLASVETKENLNEEEWSLFINLTDDGWSGIITYLNESYNLSIEEIQICCLYLAQVPVIHMGHFVKGQSRSTIQNRSKNILQKMHAPKGYLLKDALFSLAEQLKKSK</sequence>
<evidence type="ECO:0000313" key="9">
    <source>
        <dbReference type="Proteomes" id="UP000396835"/>
    </source>
</evidence>
<dbReference type="AlphaFoldDB" id="A0A449I2Z6"/>
<dbReference type="PANTHER" id="PTHR46630:SF1">
    <property type="entry name" value="TETRATRICOPEPTIDE REPEAT PROTEIN 29"/>
    <property type="match status" value="1"/>
</dbReference>
<evidence type="ECO:0000313" key="8">
    <source>
        <dbReference type="EMBL" id="VFB13812.1"/>
    </source>
</evidence>
<dbReference type="EMBL" id="CAACYH010000004">
    <property type="protein sequence ID" value="VFB13812.1"/>
    <property type="molecule type" value="Genomic_DNA"/>
</dbReference>
<keyword evidence="6" id="KW-0472">Membrane</keyword>
<proteinExistence type="inferred from homology"/>
<name>A0A449I2Z6_9BACE</name>
<feature type="signal peptide" evidence="7">
    <location>
        <begin position="1"/>
        <end position="33"/>
    </location>
</feature>
<reference evidence="8 9" key="1">
    <citation type="submission" date="2019-02" db="EMBL/GenBank/DDBJ databases">
        <authorList>
            <consortium name="Pathogen Informatics"/>
        </authorList>
    </citation>
    <scope>NUCLEOTIDE SEQUENCE [LARGE SCALE GENOMIC DNA]</scope>
    <source>
        <strain evidence="8 9">3012STDY7078512</strain>
    </source>
</reference>
<evidence type="ECO:0000256" key="7">
    <source>
        <dbReference type="SAM" id="SignalP"/>
    </source>
</evidence>
<organism evidence="8 9">
    <name type="scientific">Prevotella heparinolytica</name>
    <dbReference type="NCBI Taxonomy" id="28113"/>
    <lineage>
        <taxon>Bacteria</taxon>
        <taxon>Pseudomonadati</taxon>
        <taxon>Bacteroidota</taxon>
        <taxon>Bacteroidia</taxon>
        <taxon>Bacteroidales</taxon>
        <taxon>Bacteroidaceae</taxon>
        <taxon>Bacteroides</taxon>
    </lineage>
</organism>
<evidence type="ECO:0000256" key="3">
    <source>
        <dbReference type="ARBA" id="ARBA00022737"/>
    </source>
</evidence>
<comment type="similarity">
    <text evidence="5">Belongs to the Rap family.</text>
</comment>
<keyword evidence="7" id="KW-0732">Signal</keyword>
<dbReference type="Gene3D" id="1.25.40.10">
    <property type="entry name" value="Tetratricopeptide repeat domain"/>
    <property type="match status" value="2"/>
</dbReference>
<keyword evidence="6" id="KW-1133">Transmembrane helix</keyword>
<evidence type="ECO:0000256" key="1">
    <source>
        <dbReference type="ARBA" id="ARBA00004496"/>
    </source>
</evidence>
<dbReference type="PANTHER" id="PTHR46630">
    <property type="entry name" value="TETRATRICOPEPTIDE REPEAT PROTEIN 29"/>
    <property type="match status" value="1"/>
</dbReference>
<evidence type="ECO:0000256" key="6">
    <source>
        <dbReference type="SAM" id="Phobius"/>
    </source>
</evidence>
<keyword evidence="3" id="KW-0677">Repeat</keyword>
<evidence type="ECO:0000256" key="5">
    <source>
        <dbReference type="ARBA" id="ARBA00038253"/>
    </source>
</evidence>
<dbReference type="InterPro" id="IPR011990">
    <property type="entry name" value="TPR-like_helical_dom_sf"/>
</dbReference>
<feature type="chain" id="PRO_5019275923" evidence="7">
    <location>
        <begin position="34"/>
        <end position="572"/>
    </location>
</feature>
<dbReference type="SUPFAM" id="SSF48452">
    <property type="entry name" value="TPR-like"/>
    <property type="match status" value="2"/>
</dbReference>
<evidence type="ECO:0000256" key="2">
    <source>
        <dbReference type="ARBA" id="ARBA00022490"/>
    </source>
</evidence>
<dbReference type="GO" id="GO:0005737">
    <property type="term" value="C:cytoplasm"/>
    <property type="evidence" value="ECO:0007669"/>
    <property type="project" value="UniProtKB-SubCell"/>
</dbReference>
<comment type="subcellular location">
    <subcellularLocation>
        <location evidence="1">Cytoplasm</location>
    </subcellularLocation>
</comment>
<evidence type="ECO:0000256" key="4">
    <source>
        <dbReference type="ARBA" id="ARBA00022803"/>
    </source>
</evidence>
<dbReference type="Proteomes" id="UP000396835">
    <property type="component" value="Unassembled WGS sequence"/>
</dbReference>
<keyword evidence="4" id="KW-0802">TPR repeat</keyword>
<dbReference type="InterPro" id="IPR051476">
    <property type="entry name" value="Bac_ResReg_Asp_Phosphatase"/>
</dbReference>
<dbReference type="SMART" id="SM00028">
    <property type="entry name" value="TPR"/>
    <property type="match status" value="4"/>
</dbReference>
<keyword evidence="6 8" id="KW-0812">Transmembrane</keyword>
<protein>
    <submittedName>
        <fullName evidence="8">Putative transmembrane protein</fullName>
    </submittedName>
</protein>
<accession>A0A449I2Z6</accession>